<name>A0A822XYY3_NELNU</name>
<sequence length="36" mass="4247">MELGYPHNECSHLEFVYNLPHSPPCLQLMNEQGVYR</sequence>
<dbReference type="AlphaFoldDB" id="A0A822XYY3"/>
<dbReference type="Proteomes" id="UP000607653">
    <property type="component" value="Unassembled WGS sequence"/>
</dbReference>
<organism evidence="1 2">
    <name type="scientific">Nelumbo nucifera</name>
    <name type="common">Sacred lotus</name>
    <dbReference type="NCBI Taxonomy" id="4432"/>
    <lineage>
        <taxon>Eukaryota</taxon>
        <taxon>Viridiplantae</taxon>
        <taxon>Streptophyta</taxon>
        <taxon>Embryophyta</taxon>
        <taxon>Tracheophyta</taxon>
        <taxon>Spermatophyta</taxon>
        <taxon>Magnoliopsida</taxon>
        <taxon>Proteales</taxon>
        <taxon>Nelumbonaceae</taxon>
        <taxon>Nelumbo</taxon>
    </lineage>
</organism>
<evidence type="ECO:0000313" key="1">
    <source>
        <dbReference type="EMBL" id="DAD23995.1"/>
    </source>
</evidence>
<proteinExistence type="predicted"/>
<protein>
    <submittedName>
        <fullName evidence="1">Uncharacterized protein</fullName>
    </submittedName>
</protein>
<dbReference type="EMBL" id="DUZY01000001">
    <property type="protein sequence ID" value="DAD23995.1"/>
    <property type="molecule type" value="Genomic_DNA"/>
</dbReference>
<evidence type="ECO:0000313" key="2">
    <source>
        <dbReference type="Proteomes" id="UP000607653"/>
    </source>
</evidence>
<gene>
    <name evidence="1" type="ORF">HUJ06_025458</name>
</gene>
<reference evidence="1 2" key="1">
    <citation type="journal article" date="2020" name="Mol. Biol. Evol.">
        <title>Distinct Expression and Methylation Patterns for Genes with Different Fates following a Single Whole-Genome Duplication in Flowering Plants.</title>
        <authorList>
            <person name="Shi T."/>
            <person name="Rahmani R.S."/>
            <person name="Gugger P.F."/>
            <person name="Wang M."/>
            <person name="Li H."/>
            <person name="Zhang Y."/>
            <person name="Li Z."/>
            <person name="Wang Q."/>
            <person name="Van de Peer Y."/>
            <person name="Marchal K."/>
            <person name="Chen J."/>
        </authorList>
    </citation>
    <scope>NUCLEOTIDE SEQUENCE [LARGE SCALE GENOMIC DNA]</scope>
    <source>
        <tissue evidence="1">Leaf</tissue>
    </source>
</reference>
<comment type="caution">
    <text evidence="1">The sequence shown here is derived from an EMBL/GenBank/DDBJ whole genome shotgun (WGS) entry which is preliminary data.</text>
</comment>
<keyword evidence="2" id="KW-1185">Reference proteome</keyword>
<accession>A0A822XYY3</accession>